<name>A0A6J5M0G4_9CAUD</name>
<dbReference type="InterPro" id="IPR031868">
    <property type="entry name" value="Phage_clamp_gp62"/>
</dbReference>
<protein>
    <submittedName>
        <fullName evidence="1">Clamp loader small subunit</fullName>
    </submittedName>
</protein>
<gene>
    <name evidence="1" type="ORF">UFOVP395_16</name>
</gene>
<dbReference type="GO" id="GO:0006260">
    <property type="term" value="P:DNA replication"/>
    <property type="evidence" value="ECO:0007669"/>
    <property type="project" value="InterPro"/>
</dbReference>
<dbReference type="EMBL" id="LR796380">
    <property type="protein sequence ID" value="CAB4140345.1"/>
    <property type="molecule type" value="Genomic_DNA"/>
</dbReference>
<dbReference type="GO" id="GO:0003677">
    <property type="term" value="F:DNA binding"/>
    <property type="evidence" value="ECO:0007669"/>
    <property type="project" value="InterPro"/>
</dbReference>
<evidence type="ECO:0000313" key="1">
    <source>
        <dbReference type="EMBL" id="CAB4140345.1"/>
    </source>
</evidence>
<accession>A0A6J5M0G4</accession>
<dbReference type="Pfam" id="PF16790">
    <property type="entry name" value="Phage_clamp_A"/>
    <property type="match status" value="1"/>
</dbReference>
<dbReference type="Gene3D" id="1.20.272.50">
    <property type="entry name" value="Bacteriophage clamp loader A subunit, A' domain"/>
    <property type="match status" value="1"/>
</dbReference>
<reference evidence="1" key="1">
    <citation type="submission" date="2020-04" db="EMBL/GenBank/DDBJ databases">
        <authorList>
            <person name="Chiriac C."/>
            <person name="Salcher M."/>
            <person name="Ghai R."/>
            <person name="Kavagutti S V."/>
        </authorList>
    </citation>
    <scope>NUCLEOTIDE SEQUENCE</scope>
</reference>
<proteinExistence type="predicted"/>
<sequence>MAVKKAQPVDTISTLFGEVAVQEQVDEQPASGVNIWTFVNSLSQDKSYLYDDDTAKAYTAFTINKAFSIHIDTLHHASMMNQRYNLDKKMQHDYYFYALPKKVRRKKWLKKSDEEKAEIKVIEDVAVVTQYNFQKAKAFWKTLSEKQRKQFLETYVYPDSKNNKAKQK</sequence>
<organism evidence="1">
    <name type="scientific">uncultured Caudovirales phage</name>
    <dbReference type="NCBI Taxonomy" id="2100421"/>
    <lineage>
        <taxon>Viruses</taxon>
        <taxon>Duplodnaviria</taxon>
        <taxon>Heunggongvirae</taxon>
        <taxon>Uroviricota</taxon>
        <taxon>Caudoviricetes</taxon>
        <taxon>Peduoviridae</taxon>
        <taxon>Maltschvirus</taxon>
        <taxon>Maltschvirus maltsch</taxon>
    </lineage>
</organism>